<accession>A0A3R7NC41</accession>
<dbReference type="Proteomes" id="UP000285624">
    <property type="component" value="Unassembled WGS sequence"/>
</dbReference>
<keyword evidence="4" id="KW-0539">Nucleus</keyword>
<keyword evidence="2" id="KW-0238">DNA-binding</keyword>
<gene>
    <name evidence="7" type="ORF">BBO99_00007742</name>
</gene>
<organism evidence="7 8">
    <name type="scientific">Phytophthora kernoviae</name>
    <dbReference type="NCBI Taxonomy" id="325452"/>
    <lineage>
        <taxon>Eukaryota</taxon>
        <taxon>Sar</taxon>
        <taxon>Stramenopiles</taxon>
        <taxon>Oomycota</taxon>
        <taxon>Peronosporomycetes</taxon>
        <taxon>Peronosporales</taxon>
        <taxon>Peronosporaceae</taxon>
        <taxon>Phytophthora</taxon>
    </lineage>
</organism>
<evidence type="ECO:0000256" key="3">
    <source>
        <dbReference type="ARBA" id="ARBA00023163"/>
    </source>
</evidence>
<evidence type="ECO:0000256" key="4">
    <source>
        <dbReference type="ARBA" id="ARBA00023242"/>
    </source>
</evidence>
<evidence type="ECO:0000313" key="8">
    <source>
        <dbReference type="Proteomes" id="UP000285624"/>
    </source>
</evidence>
<proteinExistence type="predicted"/>
<reference evidence="7 8" key="1">
    <citation type="journal article" date="2019" name="Mol. Plant Pathol.">
        <title>Genome sequencing of oomycete isolates from Chile supports the New Zealand origin of Phytophthora kernoviae and makes available the first Nothophytophthora sp. genome.</title>
        <authorList>
            <person name="Studholme D.J."/>
            <person name="Panda P."/>
            <person name="Sanfuentes Von Stowasser E."/>
            <person name="Gonzalez M."/>
            <person name="Hill R."/>
            <person name="Sambles C."/>
            <person name="Grant M."/>
            <person name="Williams N.M."/>
            <person name="McDougal R.L."/>
        </authorList>
    </citation>
    <scope>NUCLEOTIDE SEQUENCE [LARGE SCALE GENOMIC DNA]</scope>
    <source>
        <strain evidence="7">Chile4</strain>
    </source>
</reference>
<dbReference type="PROSITE" id="PS51519">
    <property type="entry name" value="RWP_RK"/>
    <property type="match status" value="1"/>
</dbReference>
<evidence type="ECO:0000256" key="2">
    <source>
        <dbReference type="ARBA" id="ARBA00023125"/>
    </source>
</evidence>
<sequence length="129" mass="15025">MATARRTATKRMARGLQTAPKTLRKSRRKYDFKPNLLEQYFHMPQKEAALLLGVAVITVKRNCKRYKIEWPYRANKYKYKARNQVPLSEKGLAFMKLPLDCINEETEGDIQSSPNYSQIPVLLHKTPVQ</sequence>
<dbReference type="InterPro" id="IPR003035">
    <property type="entry name" value="RWP-RK_dom"/>
</dbReference>
<dbReference type="EMBL" id="MBDN02000338">
    <property type="protein sequence ID" value="RLN76202.1"/>
    <property type="molecule type" value="Genomic_DNA"/>
</dbReference>
<dbReference type="GO" id="GO:0003677">
    <property type="term" value="F:DNA binding"/>
    <property type="evidence" value="ECO:0007669"/>
    <property type="project" value="UniProtKB-KW"/>
</dbReference>
<keyword evidence="3" id="KW-0804">Transcription</keyword>
<name>A0A3R7NC41_9STRA</name>
<feature type="region of interest" description="Disordered" evidence="5">
    <location>
        <begin position="1"/>
        <end position="24"/>
    </location>
</feature>
<evidence type="ECO:0000313" key="7">
    <source>
        <dbReference type="EMBL" id="RLN76202.1"/>
    </source>
</evidence>
<evidence type="ECO:0000259" key="6">
    <source>
        <dbReference type="PROSITE" id="PS51519"/>
    </source>
</evidence>
<evidence type="ECO:0000256" key="1">
    <source>
        <dbReference type="ARBA" id="ARBA00023015"/>
    </source>
</evidence>
<comment type="caution">
    <text evidence="7">The sequence shown here is derived from an EMBL/GenBank/DDBJ whole genome shotgun (WGS) entry which is preliminary data.</text>
</comment>
<keyword evidence="8" id="KW-1185">Reference proteome</keyword>
<keyword evidence="1" id="KW-0805">Transcription regulation</keyword>
<dbReference type="Pfam" id="PF02042">
    <property type="entry name" value="RWP-RK"/>
    <property type="match status" value="1"/>
</dbReference>
<feature type="domain" description="RWP-RK" evidence="6">
    <location>
        <begin position="18"/>
        <end position="98"/>
    </location>
</feature>
<protein>
    <recommendedName>
        <fullName evidence="6">RWP-RK domain-containing protein</fullName>
    </recommendedName>
</protein>
<dbReference type="AlphaFoldDB" id="A0A3R7NC41"/>
<evidence type="ECO:0000256" key="5">
    <source>
        <dbReference type="SAM" id="MobiDB-lite"/>
    </source>
</evidence>